<dbReference type="PANTHER" id="PTHR11709">
    <property type="entry name" value="MULTI-COPPER OXIDASE"/>
    <property type="match status" value="1"/>
</dbReference>
<gene>
    <name evidence="8" type="ORF">QE152_g21816</name>
</gene>
<sequence length="620" mass="69468">MFLRMIILATEHVMSKACYDCPFETDDCSREDCIAADGSQRPLITVNRQMPGPSIEVCQGDTIVVNVHNNILSEASTIHWHGQHQIELPYMDGVPYITQCPIQPGTTFTYRFLARQVGTQFWHSHSGIQRGDGMFGPLIVREPAELNPHIDLYDYDLSEHVIVAHDWIEMSGIDKFLYFYHSAGDNKPTNILVNGKGRYEEFTSDDGTTIYTPLARFVVDEGYRYRFRFINNGILDCPLEISVDSHTLTMISSDGNDLVAVEAESFVMYAGERYDVIINANQEPGLYWIRFRGLIDCADHSCHQEAVLQYAGFSDDDYPVENIGYDEGIKEGLQINSVNVGMEVENGTSLSVAYLKSVFTMDDNMKGTPDFQYVVEFSVTALNNPLFHKENAYGVSEVDAAYRSFTPQLNHISMNFKSFPLLPGSTPQLNHISMNFKSFPLLPGRYNLNEDSLCNDTSLADSNCTSEMCSCTSLADSNCTSEMCSCTHIEQIPLNSLVELIFVDTGTVTNHPIHLHGYAFRVVGMEYLGRTVNKETILELDASSNLRRNFDDPPLKDTVNVPASGYTIVRFIANNPGFWFMHCHLEFHAAIGMGLVFKVGENDDMVTVPDGFPECGDAAF</sequence>
<dbReference type="FunFam" id="2.60.40.420:FF:000045">
    <property type="entry name" value="Laccase 2"/>
    <property type="match status" value="1"/>
</dbReference>
<dbReference type="FunFam" id="2.60.40.420:FF:000031">
    <property type="entry name" value="Laccase-2 isoform A"/>
    <property type="match status" value="1"/>
</dbReference>
<feature type="domain" description="Plastocyanin-like" evidence="6">
    <location>
        <begin position="478"/>
        <end position="602"/>
    </location>
</feature>
<keyword evidence="3" id="KW-0560">Oxidoreductase</keyword>
<name>A0AAW1KN41_POPJA</name>
<dbReference type="Gene3D" id="2.60.40.420">
    <property type="entry name" value="Cupredoxins - blue copper proteins"/>
    <property type="match status" value="3"/>
</dbReference>
<dbReference type="PANTHER" id="PTHR11709:SF394">
    <property type="entry name" value="FI03373P-RELATED"/>
    <property type="match status" value="1"/>
</dbReference>
<dbReference type="SUPFAM" id="SSF49503">
    <property type="entry name" value="Cupredoxins"/>
    <property type="match status" value="3"/>
</dbReference>
<evidence type="ECO:0000256" key="3">
    <source>
        <dbReference type="ARBA" id="ARBA00023002"/>
    </source>
</evidence>
<evidence type="ECO:0000259" key="7">
    <source>
        <dbReference type="Pfam" id="PF07732"/>
    </source>
</evidence>
<dbReference type="GO" id="GO:0005886">
    <property type="term" value="C:plasma membrane"/>
    <property type="evidence" value="ECO:0007669"/>
    <property type="project" value="TreeGrafter"/>
</dbReference>
<protein>
    <submittedName>
        <fullName evidence="8">Multicopper oxidase</fullName>
    </submittedName>
</protein>
<dbReference type="CDD" id="cd13905">
    <property type="entry name" value="CuRO_3_tcLLC2_insect_like"/>
    <property type="match status" value="1"/>
</dbReference>
<keyword evidence="2" id="KW-0479">Metal-binding</keyword>
<dbReference type="InterPro" id="IPR011707">
    <property type="entry name" value="Cu-oxidase-like_N"/>
</dbReference>
<comment type="caution">
    <text evidence="8">The sequence shown here is derived from an EMBL/GenBank/DDBJ whole genome shotgun (WGS) entry which is preliminary data.</text>
</comment>
<dbReference type="PROSITE" id="PS00079">
    <property type="entry name" value="MULTICOPPER_OXIDASE1"/>
    <property type="match status" value="1"/>
</dbReference>
<evidence type="ECO:0000256" key="1">
    <source>
        <dbReference type="ARBA" id="ARBA00010609"/>
    </source>
</evidence>
<dbReference type="InterPro" id="IPR011706">
    <property type="entry name" value="Cu-oxidase_C"/>
</dbReference>
<dbReference type="GO" id="GO:0006826">
    <property type="term" value="P:iron ion transport"/>
    <property type="evidence" value="ECO:0007669"/>
    <property type="project" value="TreeGrafter"/>
</dbReference>
<accession>A0AAW1KN41</accession>
<keyword evidence="4" id="KW-0186">Copper</keyword>
<comment type="similarity">
    <text evidence="1">Belongs to the multicopper oxidase family.</text>
</comment>
<evidence type="ECO:0000313" key="8">
    <source>
        <dbReference type="EMBL" id="KAK9720999.1"/>
    </source>
</evidence>
<dbReference type="PROSITE" id="PS00080">
    <property type="entry name" value="MULTICOPPER_OXIDASE2"/>
    <property type="match status" value="1"/>
</dbReference>
<dbReference type="InterPro" id="IPR045087">
    <property type="entry name" value="Cu-oxidase_fam"/>
</dbReference>
<organism evidence="8 9">
    <name type="scientific">Popillia japonica</name>
    <name type="common">Japanese beetle</name>
    <dbReference type="NCBI Taxonomy" id="7064"/>
    <lineage>
        <taxon>Eukaryota</taxon>
        <taxon>Metazoa</taxon>
        <taxon>Ecdysozoa</taxon>
        <taxon>Arthropoda</taxon>
        <taxon>Hexapoda</taxon>
        <taxon>Insecta</taxon>
        <taxon>Pterygota</taxon>
        <taxon>Neoptera</taxon>
        <taxon>Endopterygota</taxon>
        <taxon>Coleoptera</taxon>
        <taxon>Polyphaga</taxon>
        <taxon>Scarabaeiformia</taxon>
        <taxon>Scarabaeidae</taxon>
        <taxon>Rutelinae</taxon>
        <taxon>Popillia</taxon>
    </lineage>
</organism>
<dbReference type="GO" id="GO:0005507">
    <property type="term" value="F:copper ion binding"/>
    <property type="evidence" value="ECO:0007669"/>
    <property type="project" value="InterPro"/>
</dbReference>
<dbReference type="Pfam" id="PF00394">
    <property type="entry name" value="Cu-oxidase"/>
    <property type="match status" value="1"/>
</dbReference>
<dbReference type="InterPro" id="IPR008972">
    <property type="entry name" value="Cupredoxin"/>
</dbReference>
<dbReference type="Pfam" id="PF07732">
    <property type="entry name" value="Cu-oxidase_3"/>
    <property type="match status" value="1"/>
</dbReference>
<feature type="domain" description="Plastocyanin-like" evidence="7">
    <location>
        <begin position="31"/>
        <end position="144"/>
    </location>
</feature>
<dbReference type="CDD" id="cd13858">
    <property type="entry name" value="CuRO_1_tcLCC2_insect_like"/>
    <property type="match status" value="1"/>
</dbReference>
<evidence type="ECO:0000256" key="2">
    <source>
        <dbReference type="ARBA" id="ARBA00022723"/>
    </source>
</evidence>
<keyword evidence="9" id="KW-1185">Reference proteome</keyword>
<evidence type="ECO:0000259" key="5">
    <source>
        <dbReference type="Pfam" id="PF00394"/>
    </source>
</evidence>
<reference evidence="8 9" key="1">
    <citation type="journal article" date="2024" name="BMC Genomics">
        <title>De novo assembly and annotation of Popillia japonica's genome with initial clues to its potential as an invasive pest.</title>
        <authorList>
            <person name="Cucini C."/>
            <person name="Boschi S."/>
            <person name="Funari R."/>
            <person name="Cardaioli E."/>
            <person name="Iannotti N."/>
            <person name="Marturano G."/>
            <person name="Paoli F."/>
            <person name="Bruttini M."/>
            <person name="Carapelli A."/>
            <person name="Frati F."/>
            <person name="Nardi F."/>
        </authorList>
    </citation>
    <scope>NUCLEOTIDE SEQUENCE [LARGE SCALE GENOMIC DNA]</scope>
    <source>
        <strain evidence="8">DMR45628</strain>
    </source>
</reference>
<evidence type="ECO:0000259" key="6">
    <source>
        <dbReference type="Pfam" id="PF07731"/>
    </source>
</evidence>
<dbReference type="InterPro" id="IPR002355">
    <property type="entry name" value="Cu_oxidase_Cu_BS"/>
</dbReference>
<proteinExistence type="inferred from homology"/>
<dbReference type="CDD" id="cd13884">
    <property type="entry name" value="CuRO_2_tcLCC_insect_like"/>
    <property type="match status" value="1"/>
</dbReference>
<dbReference type="InterPro" id="IPR033138">
    <property type="entry name" value="Cu_oxidase_CS"/>
</dbReference>
<dbReference type="EMBL" id="JASPKY010000205">
    <property type="protein sequence ID" value="KAK9720999.1"/>
    <property type="molecule type" value="Genomic_DNA"/>
</dbReference>
<evidence type="ECO:0000313" key="9">
    <source>
        <dbReference type="Proteomes" id="UP001458880"/>
    </source>
</evidence>
<dbReference type="Pfam" id="PF07731">
    <property type="entry name" value="Cu-oxidase_2"/>
    <property type="match status" value="1"/>
</dbReference>
<dbReference type="AlphaFoldDB" id="A0AAW1KN41"/>
<dbReference type="GO" id="GO:0016491">
    <property type="term" value="F:oxidoreductase activity"/>
    <property type="evidence" value="ECO:0007669"/>
    <property type="project" value="UniProtKB-KW"/>
</dbReference>
<dbReference type="InterPro" id="IPR001117">
    <property type="entry name" value="Cu-oxidase_2nd"/>
</dbReference>
<dbReference type="Proteomes" id="UP001458880">
    <property type="component" value="Unassembled WGS sequence"/>
</dbReference>
<evidence type="ECO:0000256" key="4">
    <source>
        <dbReference type="ARBA" id="ARBA00023008"/>
    </source>
</evidence>
<feature type="domain" description="Plastocyanin-like" evidence="5">
    <location>
        <begin position="160"/>
        <end position="311"/>
    </location>
</feature>